<dbReference type="SUPFAM" id="SSF52096">
    <property type="entry name" value="ClpP/crotonase"/>
    <property type="match status" value="1"/>
</dbReference>
<keyword evidence="8" id="KW-1185">Reference proteome</keyword>
<reference evidence="7 8" key="1">
    <citation type="submission" date="2019-07" db="EMBL/GenBank/DDBJ databases">
        <title>Genomic Encyclopedia of Archaeal and Bacterial Type Strains, Phase II (KMG-II): from individual species to whole genera.</title>
        <authorList>
            <person name="Goeker M."/>
        </authorList>
    </citation>
    <scope>NUCLEOTIDE SEQUENCE [LARGE SCALE GENOMIC DNA]</scope>
    <source>
        <strain evidence="7 8">ATCC BAA-2084</strain>
    </source>
</reference>
<dbReference type="InterPro" id="IPR001753">
    <property type="entry name" value="Enoyl-CoA_hydra/iso"/>
</dbReference>
<keyword evidence="5" id="KW-0413">Isomerase</keyword>
<dbReference type="PANTHER" id="PTHR43149">
    <property type="entry name" value="ENOYL-COA HYDRATASE"/>
    <property type="match status" value="1"/>
</dbReference>
<dbReference type="Pfam" id="PF00378">
    <property type="entry name" value="ECH_1"/>
    <property type="match status" value="1"/>
</dbReference>
<evidence type="ECO:0000256" key="1">
    <source>
        <dbReference type="ARBA" id="ARBA00005005"/>
    </source>
</evidence>
<dbReference type="PROSITE" id="PS00166">
    <property type="entry name" value="ENOYL_COA_HYDRATASE"/>
    <property type="match status" value="1"/>
</dbReference>
<comment type="similarity">
    <text evidence="2 6">Belongs to the enoyl-CoA hydratase/isomerase family.</text>
</comment>
<dbReference type="Gene3D" id="3.90.226.10">
    <property type="entry name" value="2-enoyl-CoA Hydratase, Chain A, domain 1"/>
    <property type="match status" value="1"/>
</dbReference>
<dbReference type="UniPathway" id="UPA00659"/>
<dbReference type="OrthoDB" id="9802898at2"/>
<dbReference type="CDD" id="cd06558">
    <property type="entry name" value="crotonase-like"/>
    <property type="match status" value="1"/>
</dbReference>
<evidence type="ECO:0000256" key="2">
    <source>
        <dbReference type="ARBA" id="ARBA00005254"/>
    </source>
</evidence>
<evidence type="ECO:0000256" key="5">
    <source>
        <dbReference type="ARBA" id="ARBA00023235"/>
    </source>
</evidence>
<dbReference type="Proteomes" id="UP000320547">
    <property type="component" value="Unassembled WGS sequence"/>
</dbReference>
<keyword evidence="4" id="KW-0443">Lipid metabolism</keyword>
<dbReference type="RefSeq" id="WP_067601877.1">
    <property type="nucleotide sequence ID" value="NZ_CP015963.1"/>
</dbReference>
<dbReference type="NCBIfam" id="NF005699">
    <property type="entry name" value="PRK07509.1"/>
    <property type="match status" value="1"/>
</dbReference>
<dbReference type="InterPro" id="IPR029045">
    <property type="entry name" value="ClpP/crotonase-like_dom_sf"/>
</dbReference>
<dbReference type="GO" id="GO:0016853">
    <property type="term" value="F:isomerase activity"/>
    <property type="evidence" value="ECO:0007669"/>
    <property type="project" value="UniProtKB-KW"/>
</dbReference>
<dbReference type="EMBL" id="VLLK01000001">
    <property type="protein sequence ID" value="TWJ09198.1"/>
    <property type="molecule type" value="Genomic_DNA"/>
</dbReference>
<dbReference type="InterPro" id="IPR018376">
    <property type="entry name" value="Enoyl-CoA_hyd/isom_CS"/>
</dbReference>
<name>A0A562UUG4_9SPHN</name>
<comment type="caution">
    <text evidence="7">The sequence shown here is derived from an EMBL/GenBank/DDBJ whole genome shotgun (WGS) entry which is preliminary data.</text>
</comment>
<dbReference type="Gene3D" id="1.10.12.10">
    <property type="entry name" value="Lyase 2-enoyl-coa Hydratase, Chain A, domain 2"/>
    <property type="match status" value="1"/>
</dbReference>
<dbReference type="InterPro" id="IPR045002">
    <property type="entry name" value="Ech1-like"/>
</dbReference>
<dbReference type="STRING" id="476157.GCA_001663155_02529"/>
<comment type="pathway">
    <text evidence="1">Lipid metabolism; fatty acid beta-oxidation.</text>
</comment>
<keyword evidence="3" id="KW-0276">Fatty acid metabolism</keyword>
<evidence type="ECO:0000313" key="8">
    <source>
        <dbReference type="Proteomes" id="UP000320547"/>
    </source>
</evidence>
<dbReference type="InterPro" id="IPR014748">
    <property type="entry name" value="Enoyl-CoA_hydra_C"/>
</dbReference>
<evidence type="ECO:0000256" key="6">
    <source>
        <dbReference type="RuleBase" id="RU003707"/>
    </source>
</evidence>
<dbReference type="GO" id="GO:0006635">
    <property type="term" value="P:fatty acid beta-oxidation"/>
    <property type="evidence" value="ECO:0007669"/>
    <property type="project" value="UniProtKB-UniPathway"/>
</dbReference>
<protein>
    <submittedName>
        <fullName evidence="7">Enoyl-CoA hydratase/carnithine racemase</fullName>
    </submittedName>
</protein>
<evidence type="ECO:0000313" key="7">
    <source>
        <dbReference type="EMBL" id="TWJ09198.1"/>
    </source>
</evidence>
<dbReference type="PANTHER" id="PTHR43149:SF1">
    <property type="entry name" value="DELTA(3,5)-DELTA(2,4)-DIENOYL-COA ISOMERASE, MITOCHONDRIAL"/>
    <property type="match status" value="1"/>
</dbReference>
<proteinExistence type="inferred from homology"/>
<gene>
    <name evidence="7" type="ORF">JN10_0823</name>
</gene>
<accession>A0A562UUG4</accession>
<dbReference type="AlphaFoldDB" id="A0A562UUG4"/>
<organism evidence="7 8">
    <name type="scientific">Altererythrobacter ishigakiensis</name>
    <dbReference type="NCBI Taxonomy" id="476157"/>
    <lineage>
        <taxon>Bacteria</taxon>
        <taxon>Pseudomonadati</taxon>
        <taxon>Pseudomonadota</taxon>
        <taxon>Alphaproteobacteria</taxon>
        <taxon>Sphingomonadales</taxon>
        <taxon>Erythrobacteraceae</taxon>
        <taxon>Altererythrobacter</taxon>
    </lineage>
</organism>
<evidence type="ECO:0000256" key="4">
    <source>
        <dbReference type="ARBA" id="ARBA00023098"/>
    </source>
</evidence>
<evidence type="ECO:0000256" key="3">
    <source>
        <dbReference type="ARBA" id="ARBA00022832"/>
    </source>
</evidence>
<sequence>MQFRDRVSIASGDDGVAQVRLIRADKMNALDPDMFEAIIEAGQALHKMKGLRVVVLAGEGRAFCAGLDLSNFARKPSPDEPELTDRTHGNANRPQQVAMQWRKLPVPVIAAVHGVCFGGGLQIASGADIRIVHPDTRMAIMELKWGLVPDMGGYALWRGLVRDDVLRELVYTNREFNGTEAQGFGLATHIDNDPLEKATALAGEIANRNPHAVRAAKRLHAGMVELGTDAILMEESLEQHAIMRSKNQVEAVMAGMEKRAPKFEDV</sequence>